<organism evidence="1 2">
    <name type="scientific">Paenibacillus plantarum</name>
    <dbReference type="NCBI Taxonomy" id="2654975"/>
    <lineage>
        <taxon>Bacteria</taxon>
        <taxon>Bacillati</taxon>
        <taxon>Bacillota</taxon>
        <taxon>Bacilli</taxon>
        <taxon>Bacillales</taxon>
        <taxon>Paenibacillaceae</taxon>
        <taxon>Paenibacillus</taxon>
    </lineage>
</organism>
<name>A0ABX1X476_9BACL</name>
<comment type="caution">
    <text evidence="1">The sequence shown here is derived from an EMBL/GenBank/DDBJ whole genome shotgun (WGS) entry which is preliminary data.</text>
</comment>
<accession>A0ABX1X476</accession>
<dbReference type="EMBL" id="WHNY01000009">
    <property type="protein sequence ID" value="NOU63206.1"/>
    <property type="molecule type" value="Genomic_DNA"/>
</dbReference>
<dbReference type="Proteomes" id="UP000653578">
    <property type="component" value="Unassembled WGS sequence"/>
</dbReference>
<reference evidence="1 2" key="1">
    <citation type="submission" date="2019-10" db="EMBL/GenBank/DDBJ databases">
        <title>Description of Paenibacillus humi sp. nov.</title>
        <authorList>
            <person name="Carlier A."/>
            <person name="Qi S."/>
        </authorList>
    </citation>
    <scope>NUCLEOTIDE SEQUENCE [LARGE SCALE GENOMIC DNA]</scope>
    <source>
        <strain evidence="1 2">LMG 31461</strain>
    </source>
</reference>
<evidence type="ECO:0000313" key="1">
    <source>
        <dbReference type="EMBL" id="NOU63206.1"/>
    </source>
</evidence>
<proteinExistence type="predicted"/>
<dbReference type="RefSeq" id="WP_171629013.1">
    <property type="nucleotide sequence ID" value="NZ_WHNY01000009.1"/>
</dbReference>
<gene>
    <name evidence="1" type="ORF">GC096_03985</name>
</gene>
<keyword evidence="2" id="KW-1185">Reference proteome</keyword>
<sequence length="85" mass="9808">MKEWNRERVELHMLISLARSQRALCRIIESVADHVEGSEQLAGHVADNLKSISDYQHALMLKLMKQPARKRVDGKPAKPWLNKHV</sequence>
<protein>
    <submittedName>
        <fullName evidence="1">Uncharacterized protein</fullName>
    </submittedName>
</protein>
<evidence type="ECO:0000313" key="2">
    <source>
        <dbReference type="Proteomes" id="UP000653578"/>
    </source>
</evidence>